<evidence type="ECO:0000313" key="2">
    <source>
        <dbReference type="EMBL" id="QHT84715.1"/>
    </source>
</evidence>
<name>A0A6C0HX67_9ZZZZ</name>
<dbReference type="EMBL" id="MN740024">
    <property type="protein sequence ID" value="QHT84715.1"/>
    <property type="molecule type" value="Genomic_DNA"/>
</dbReference>
<keyword evidence="1" id="KW-1133">Transmembrane helix</keyword>
<reference evidence="2" key="1">
    <citation type="journal article" date="2020" name="Nature">
        <title>Giant virus diversity and host interactions through global metagenomics.</title>
        <authorList>
            <person name="Schulz F."/>
            <person name="Roux S."/>
            <person name="Paez-Espino D."/>
            <person name="Jungbluth S."/>
            <person name="Walsh D.A."/>
            <person name="Denef V.J."/>
            <person name="McMahon K.D."/>
            <person name="Konstantinidis K.T."/>
            <person name="Eloe-Fadrosh E.A."/>
            <person name="Kyrpides N.C."/>
            <person name="Woyke T."/>
        </authorList>
    </citation>
    <scope>NUCLEOTIDE SEQUENCE</scope>
    <source>
        <strain evidence="2">GVMAG-M-3300023184-177</strain>
    </source>
</reference>
<accession>A0A6C0HX67</accession>
<sequence>MTDNIQIEIQEILDTNKISDLKRFIKKRQSLNSYNICLSYMFYLLQSIGILTTTIGTGYEIKELIWSGIGVNILASLIHSYEQINNNISIKLLKNIENIKKNNYVDEDVMIDLNADDNKDKNKK</sequence>
<proteinExistence type="predicted"/>
<dbReference type="AlphaFoldDB" id="A0A6C0HX67"/>
<feature type="transmembrane region" description="Helical" evidence="1">
    <location>
        <begin position="31"/>
        <end position="52"/>
    </location>
</feature>
<evidence type="ECO:0000256" key="1">
    <source>
        <dbReference type="SAM" id="Phobius"/>
    </source>
</evidence>
<organism evidence="2">
    <name type="scientific">viral metagenome</name>
    <dbReference type="NCBI Taxonomy" id="1070528"/>
    <lineage>
        <taxon>unclassified sequences</taxon>
        <taxon>metagenomes</taxon>
        <taxon>organismal metagenomes</taxon>
    </lineage>
</organism>
<keyword evidence="1" id="KW-0812">Transmembrane</keyword>
<keyword evidence="1" id="KW-0472">Membrane</keyword>
<protein>
    <submittedName>
        <fullName evidence="2">Uncharacterized protein</fullName>
    </submittedName>
</protein>
<feature type="transmembrane region" description="Helical" evidence="1">
    <location>
        <begin position="64"/>
        <end position="81"/>
    </location>
</feature>